<gene>
    <name evidence="1" type="ordered locus">PH0693</name>
</gene>
<protein>
    <submittedName>
        <fullName evidence="1">Uncharacterized protein</fullName>
    </submittedName>
</protein>
<sequence length="120" mass="13230">MKHFTKSSTMVVGMYSKSLHPSNSIGKKSQFDSANDLPIKLENVEVSILNPFVKYAGKVVLTIPGEASYFLDRGFILGFSLADYGFHHGSPDSMLEALRFMLLSLKISKRAGIKAFKGLL</sequence>
<proteinExistence type="predicted"/>
<dbReference type="Proteomes" id="UP000000752">
    <property type="component" value="Chromosome"/>
</dbReference>
<name>O58425_PYRHO</name>
<organism evidence="1 2">
    <name type="scientific">Pyrococcus horikoshii (strain ATCC 700860 / DSM 12428 / JCM 9974 / NBRC 100139 / OT-3)</name>
    <dbReference type="NCBI Taxonomy" id="70601"/>
    <lineage>
        <taxon>Archaea</taxon>
        <taxon>Methanobacteriati</taxon>
        <taxon>Methanobacteriota</taxon>
        <taxon>Thermococci</taxon>
        <taxon>Thermococcales</taxon>
        <taxon>Thermococcaceae</taxon>
        <taxon>Pyrococcus</taxon>
    </lineage>
</organism>
<evidence type="ECO:0000313" key="1">
    <source>
        <dbReference type="EMBL" id="BAA29784.1"/>
    </source>
</evidence>
<reference evidence="1 2" key="1">
    <citation type="journal article" date="1998" name="DNA Res.">
        <title>Complete sequence and gene organization of the genome of a hyper-thermophilic archaebacterium, Pyrococcus horikoshii OT3.</title>
        <authorList>
            <person name="Kawarabayasi Y."/>
            <person name="Sawada M."/>
            <person name="Horikawa H."/>
            <person name="Haikawa Y."/>
            <person name="Hino Y."/>
            <person name="Yamamoto S."/>
            <person name="Sekine M."/>
            <person name="Baba S."/>
            <person name="Kosugi H."/>
            <person name="Hosoyama A."/>
            <person name="Nagai Y."/>
            <person name="Sakai M."/>
            <person name="Ogura K."/>
            <person name="Otuka R."/>
            <person name="Nakazawa H."/>
            <person name="Takamiya M."/>
            <person name="Ohfuku Y."/>
            <person name="Funahashi T."/>
            <person name="Tanaka T."/>
            <person name="Kudoh Y."/>
            <person name="Yamazaki J."/>
            <person name="Kushida N."/>
            <person name="Oguchi A."/>
            <person name="Aoki K."/>
            <person name="Nakamura Y."/>
            <person name="Robb T.F."/>
            <person name="Horikoshi K."/>
            <person name="Masuchi Y."/>
            <person name="Shizuya H."/>
            <person name="Kikuchi H."/>
        </authorList>
    </citation>
    <scope>NUCLEOTIDE SEQUENCE [LARGE SCALE GENOMIC DNA]</scope>
    <source>
        <strain evidence="2">ATCC 700860 / DSM 12428 / JCM 9974 / NBRC 100139 / OT-3</strain>
    </source>
</reference>
<dbReference type="EnsemblBacteria" id="BAA29784">
    <property type="protein sequence ID" value="BAA29784"/>
    <property type="gene ID" value="BAA29784"/>
</dbReference>
<accession>O58425</accession>
<dbReference type="AlphaFoldDB" id="O58425"/>
<evidence type="ECO:0000313" key="2">
    <source>
        <dbReference type="Proteomes" id="UP000000752"/>
    </source>
</evidence>
<dbReference type="KEGG" id="pho:PH0693"/>
<keyword evidence="2" id="KW-1185">Reference proteome</keyword>
<dbReference type="PIR" id="F71115">
    <property type="entry name" value="F71115"/>
</dbReference>
<dbReference type="EMBL" id="BA000001">
    <property type="protein sequence ID" value="BAA29784.1"/>
    <property type="molecule type" value="Genomic_DNA"/>
</dbReference>